<keyword evidence="2" id="KW-1185">Reference proteome</keyword>
<protein>
    <submittedName>
        <fullName evidence="1">Myosin-6</fullName>
    </submittedName>
</protein>
<proteinExistence type="predicted"/>
<comment type="caution">
    <text evidence="1">The sequence shown here is derived from an EMBL/GenBank/DDBJ whole genome shotgun (WGS) entry which is preliminary data.</text>
</comment>
<accession>A0ACC0FIY2</accession>
<name>A0ACC0FIY2_9ERIC</name>
<reference evidence="1 2" key="1">
    <citation type="journal article" date="2022" name="Plant J.">
        <title>Chromosome-level genome of Camellia lanceoleosa provides a valuable resource for understanding genome evolution and self-incompatibility.</title>
        <authorList>
            <person name="Gong W."/>
            <person name="Xiao S."/>
            <person name="Wang L."/>
            <person name="Liao Z."/>
            <person name="Chang Y."/>
            <person name="Mo W."/>
            <person name="Hu G."/>
            <person name="Li W."/>
            <person name="Zhao G."/>
            <person name="Zhu H."/>
            <person name="Hu X."/>
            <person name="Ji K."/>
            <person name="Xiang X."/>
            <person name="Song Q."/>
            <person name="Yuan D."/>
            <person name="Jin S."/>
            <person name="Zhang L."/>
        </authorList>
    </citation>
    <scope>NUCLEOTIDE SEQUENCE [LARGE SCALE GENOMIC DNA]</scope>
    <source>
        <strain evidence="1">SQ_2022a</strain>
    </source>
</reference>
<organism evidence="1 2">
    <name type="scientific">Camellia lanceoleosa</name>
    <dbReference type="NCBI Taxonomy" id="1840588"/>
    <lineage>
        <taxon>Eukaryota</taxon>
        <taxon>Viridiplantae</taxon>
        <taxon>Streptophyta</taxon>
        <taxon>Embryophyta</taxon>
        <taxon>Tracheophyta</taxon>
        <taxon>Spermatophyta</taxon>
        <taxon>Magnoliopsida</taxon>
        <taxon>eudicotyledons</taxon>
        <taxon>Gunneridae</taxon>
        <taxon>Pentapetalae</taxon>
        <taxon>asterids</taxon>
        <taxon>Ericales</taxon>
        <taxon>Theaceae</taxon>
        <taxon>Camellia</taxon>
    </lineage>
</organism>
<dbReference type="EMBL" id="CM045771">
    <property type="protein sequence ID" value="KAI7988000.1"/>
    <property type="molecule type" value="Genomic_DNA"/>
</dbReference>
<sequence>MKRPKRIVDVGCGIGGSSRYLARKYEAQCQGITLSPIQAQMAEGQLAREVYENIRREASCLRIQRDFHMHLARKAYKELCSSAVSIQAGMHGMVARDEHRFRR</sequence>
<gene>
    <name evidence="1" type="ORF">LOK49_LG13G02750</name>
</gene>
<evidence type="ECO:0000313" key="1">
    <source>
        <dbReference type="EMBL" id="KAI7988000.1"/>
    </source>
</evidence>
<dbReference type="Proteomes" id="UP001060215">
    <property type="component" value="Chromosome 14"/>
</dbReference>
<evidence type="ECO:0000313" key="2">
    <source>
        <dbReference type="Proteomes" id="UP001060215"/>
    </source>
</evidence>